<dbReference type="PROSITE" id="PS00557">
    <property type="entry name" value="FMN_HYDROXY_ACID_DH_1"/>
    <property type="match status" value="1"/>
</dbReference>
<dbReference type="STRING" id="936435.F8Q0R2"/>
<feature type="binding site" evidence="5">
    <location>
        <position position="157"/>
    </location>
    <ligand>
        <name>FMN</name>
        <dbReference type="ChEBI" id="CHEBI:58210"/>
    </ligand>
</feature>
<evidence type="ECO:0000256" key="1">
    <source>
        <dbReference type="ARBA" id="ARBA00001917"/>
    </source>
</evidence>
<dbReference type="EMBL" id="GL945481">
    <property type="protein sequence ID" value="EGN97891.1"/>
    <property type="molecule type" value="Genomic_DNA"/>
</dbReference>
<dbReference type="InterPro" id="IPR037396">
    <property type="entry name" value="FMN_HAD"/>
</dbReference>
<evidence type="ECO:0000256" key="5">
    <source>
        <dbReference type="PIRSR" id="PIRSR000138-2"/>
    </source>
</evidence>
<keyword evidence="2" id="KW-0560">Oxidoreductase</keyword>
<feature type="binding site" evidence="5">
    <location>
        <position position="194"/>
    </location>
    <ligand>
        <name>glyoxylate</name>
        <dbReference type="ChEBI" id="CHEBI:36655"/>
    </ligand>
</feature>
<keyword evidence="5" id="KW-0288">FMN</keyword>
<dbReference type="InterPro" id="IPR000262">
    <property type="entry name" value="FMN-dep_DH"/>
</dbReference>
<keyword evidence="8" id="KW-1185">Reference proteome</keyword>
<feature type="binding site" evidence="5">
    <location>
        <position position="292"/>
    </location>
    <ligand>
        <name>FMN</name>
        <dbReference type="ChEBI" id="CHEBI:58210"/>
    </ligand>
</feature>
<dbReference type="GO" id="GO:0010181">
    <property type="term" value="F:FMN binding"/>
    <property type="evidence" value="ECO:0007669"/>
    <property type="project" value="InterPro"/>
</dbReference>
<proteinExistence type="inferred from homology"/>
<evidence type="ECO:0000256" key="2">
    <source>
        <dbReference type="ARBA" id="ARBA00023002"/>
    </source>
</evidence>
<evidence type="ECO:0000259" key="6">
    <source>
        <dbReference type="PROSITE" id="PS51349"/>
    </source>
</evidence>
<dbReference type="PANTHER" id="PTHR10578">
    <property type="entry name" value="S -2-HYDROXY-ACID OXIDASE-RELATED"/>
    <property type="match status" value="1"/>
</dbReference>
<feature type="binding site" evidence="5">
    <location>
        <position position="319"/>
    </location>
    <ligand>
        <name>glyoxylate</name>
        <dbReference type="ChEBI" id="CHEBI:36655"/>
    </ligand>
</feature>
<dbReference type="Proteomes" id="UP000008063">
    <property type="component" value="Unassembled WGS sequence"/>
</dbReference>
<comment type="similarity">
    <text evidence="3">Belongs to the FMN-dependent alpha-hydroxy acid dehydrogenase family.</text>
</comment>
<feature type="binding site" evidence="5">
    <location>
        <position position="134"/>
    </location>
    <ligand>
        <name>FMN</name>
        <dbReference type="ChEBI" id="CHEBI:58210"/>
    </ligand>
</feature>
<protein>
    <recommendedName>
        <fullName evidence="6">FMN hydroxy acid dehydrogenase domain-containing protein</fullName>
    </recommendedName>
</protein>
<organism evidence="8">
    <name type="scientific">Serpula lacrymans var. lacrymans (strain S7.3)</name>
    <name type="common">Dry rot fungus</name>
    <dbReference type="NCBI Taxonomy" id="936435"/>
    <lineage>
        <taxon>Eukaryota</taxon>
        <taxon>Fungi</taxon>
        <taxon>Dikarya</taxon>
        <taxon>Basidiomycota</taxon>
        <taxon>Agaricomycotina</taxon>
        <taxon>Agaricomycetes</taxon>
        <taxon>Agaricomycetidae</taxon>
        <taxon>Boletales</taxon>
        <taxon>Coniophorineae</taxon>
        <taxon>Serpulaceae</taxon>
        <taxon>Serpula</taxon>
    </lineage>
</organism>
<dbReference type="FunCoup" id="F8Q0R2">
    <property type="interactions" value="91"/>
</dbReference>
<feature type="binding site" evidence="5">
    <location>
        <begin position="377"/>
        <end position="378"/>
    </location>
    <ligand>
        <name>FMN</name>
        <dbReference type="ChEBI" id="CHEBI:58210"/>
    </ligand>
</feature>
<feature type="binding site" evidence="5">
    <location>
        <begin position="105"/>
        <end position="107"/>
    </location>
    <ligand>
        <name>FMN</name>
        <dbReference type="ChEBI" id="CHEBI:58210"/>
    </ligand>
</feature>
<accession>F8Q0R2</accession>
<evidence type="ECO:0000256" key="4">
    <source>
        <dbReference type="PIRSR" id="PIRSR000138-1"/>
    </source>
</evidence>
<dbReference type="GO" id="GO:0016491">
    <property type="term" value="F:oxidoreductase activity"/>
    <property type="evidence" value="ECO:0007669"/>
    <property type="project" value="UniProtKB-KW"/>
</dbReference>
<dbReference type="Gene3D" id="3.20.20.70">
    <property type="entry name" value="Aldolase class I"/>
    <property type="match status" value="1"/>
</dbReference>
<dbReference type="InterPro" id="IPR012133">
    <property type="entry name" value="Alpha-hydoxy_acid_DH_FMN"/>
</dbReference>
<dbReference type="InterPro" id="IPR013785">
    <property type="entry name" value="Aldolase_TIM"/>
</dbReference>
<evidence type="ECO:0000256" key="3">
    <source>
        <dbReference type="ARBA" id="ARBA00024042"/>
    </source>
</evidence>
<feature type="binding site" evidence="5">
    <location>
        <position position="159"/>
    </location>
    <ligand>
        <name>glyoxylate</name>
        <dbReference type="ChEBI" id="CHEBI:36655"/>
    </ligand>
</feature>
<evidence type="ECO:0000313" key="8">
    <source>
        <dbReference type="Proteomes" id="UP000008063"/>
    </source>
</evidence>
<dbReference type="OrthoDB" id="25826at2759"/>
<evidence type="ECO:0000313" key="7">
    <source>
        <dbReference type="EMBL" id="EGN97891.1"/>
    </source>
</evidence>
<dbReference type="InParanoid" id="F8Q0R2"/>
<dbReference type="Pfam" id="PF01070">
    <property type="entry name" value="FMN_dh"/>
    <property type="match status" value="1"/>
</dbReference>
<feature type="binding site" evidence="5">
    <location>
        <position position="316"/>
    </location>
    <ligand>
        <name>glyoxylate</name>
        <dbReference type="ChEBI" id="CHEBI:36655"/>
    </ligand>
</feature>
<feature type="binding site" evidence="5">
    <location>
        <begin position="354"/>
        <end position="358"/>
    </location>
    <ligand>
        <name>FMN</name>
        <dbReference type="ChEBI" id="CHEBI:58210"/>
    </ligand>
</feature>
<reference evidence="8" key="1">
    <citation type="journal article" date="2011" name="Science">
        <title>The plant cell wall-decomposing machinery underlies the functional diversity of forest fungi.</title>
        <authorList>
            <person name="Eastwood D.C."/>
            <person name="Floudas D."/>
            <person name="Binder M."/>
            <person name="Majcherczyk A."/>
            <person name="Schneider P."/>
            <person name="Aerts A."/>
            <person name="Asiegbu F.O."/>
            <person name="Baker S.E."/>
            <person name="Barry K."/>
            <person name="Bendiksby M."/>
            <person name="Blumentritt M."/>
            <person name="Coutinho P.M."/>
            <person name="Cullen D."/>
            <person name="de Vries R.P."/>
            <person name="Gathman A."/>
            <person name="Goodell B."/>
            <person name="Henrissat B."/>
            <person name="Ihrmark K."/>
            <person name="Kauserud H."/>
            <person name="Kohler A."/>
            <person name="LaButti K."/>
            <person name="Lapidus A."/>
            <person name="Lavin J.L."/>
            <person name="Lee Y.-H."/>
            <person name="Lindquist E."/>
            <person name="Lilly W."/>
            <person name="Lucas S."/>
            <person name="Morin E."/>
            <person name="Murat C."/>
            <person name="Oguiza J.A."/>
            <person name="Park J."/>
            <person name="Pisabarro A.G."/>
            <person name="Riley R."/>
            <person name="Rosling A."/>
            <person name="Salamov A."/>
            <person name="Schmidt O."/>
            <person name="Schmutz J."/>
            <person name="Skrede I."/>
            <person name="Stenlid J."/>
            <person name="Wiebenga A."/>
            <person name="Xie X."/>
            <person name="Kuees U."/>
            <person name="Hibbett D.S."/>
            <person name="Hoffmeister D."/>
            <person name="Hoegberg N."/>
            <person name="Martin F."/>
            <person name="Grigoriev I.V."/>
            <person name="Watkinson S.C."/>
        </authorList>
    </citation>
    <scope>NUCLEOTIDE SEQUENCE [LARGE SCALE GENOMIC DNA]</scope>
    <source>
        <strain evidence="8">strain S7.3</strain>
    </source>
</reference>
<sequence length="436" mass="47494">MDPKAPHPDRWSSYLSEIFTSGKPPVLGTVDIKEIDERAQEVLKRDSPAYLYVSGSAGTGSTKRANRKAFDRWKIIPRVLTDASVRNMETTIFGVKYPSPLFVAPIGTQGVLHADGELATARAAANIGVPFIMSAASSRSIEDIAKANGPSAHRWYQLYWPRTADVTLSVLKRVKSNGFTALVVTVDAMRLGWRPSEIKSAFLPTVYGVGVQVGVADPVFMARHGLEPRHETTKFPFDPQAIRQRAVGGDEGAKKMMALSKEWISEANPGVFRTWDDIKFLRDNWDGPLVLKGLQSVKDAEKAIEMNVDGIIVSNHGGRQVDGAIASLDALDRICQSRKVLEAQRSGKFTVLFDSGIRTGSDIIKALALGAQGVLIGRPFMYGLAIAGQAGVEQILQQTLADLHVTLGLCGFKHVSDIVGKRGDIMIKASEWKSKL</sequence>
<feature type="domain" description="FMN hydroxy acid dehydrogenase" evidence="6">
    <location>
        <begin position="26"/>
        <end position="428"/>
    </location>
</feature>
<dbReference type="PIRSF" id="PIRSF000138">
    <property type="entry name" value="Al-hdrx_acd_dh"/>
    <property type="match status" value="1"/>
</dbReference>
<feature type="binding site" evidence="5">
    <location>
        <position position="52"/>
    </location>
    <ligand>
        <name>glyoxylate</name>
        <dbReference type="ChEBI" id="CHEBI:36655"/>
    </ligand>
</feature>
<keyword evidence="5" id="KW-0285">Flavoprotein</keyword>
<gene>
    <name evidence="7" type="ORF">SERLA73DRAFT_109154</name>
</gene>
<feature type="binding site" evidence="5">
    <location>
        <position position="314"/>
    </location>
    <ligand>
        <name>FMN</name>
        <dbReference type="ChEBI" id="CHEBI:58210"/>
    </ligand>
</feature>
<dbReference type="InterPro" id="IPR008259">
    <property type="entry name" value="FMN_hydac_DH_AS"/>
</dbReference>
<feature type="active site" description="Proton acceptor" evidence="4">
    <location>
        <position position="316"/>
    </location>
</feature>
<dbReference type="HOGENOM" id="CLU_020639_0_1_1"/>
<dbReference type="PANTHER" id="PTHR10578:SF143">
    <property type="entry name" value="FMN-DEPENDENT ALPHA-HYDROXY ACID DEHYDROGENASE PB1A11.03"/>
    <property type="match status" value="1"/>
</dbReference>
<feature type="binding site" evidence="5">
    <location>
        <position position="185"/>
    </location>
    <ligand>
        <name>FMN</name>
        <dbReference type="ChEBI" id="CHEBI:58210"/>
    </ligand>
</feature>
<dbReference type="PROSITE" id="PS51349">
    <property type="entry name" value="FMN_HYDROXY_ACID_DH_2"/>
    <property type="match status" value="1"/>
</dbReference>
<comment type="cofactor">
    <cofactor evidence="1">
        <name>FMN</name>
        <dbReference type="ChEBI" id="CHEBI:58210"/>
    </cofactor>
</comment>
<name>F8Q0R2_SERL3</name>
<dbReference type="SUPFAM" id="SSF51395">
    <property type="entry name" value="FMN-linked oxidoreductases"/>
    <property type="match status" value="1"/>
</dbReference>
<dbReference type="OMA" id="LETGCEG"/>
<dbReference type="eggNOG" id="KOG0538">
    <property type="taxonomic scope" value="Eukaryota"/>
</dbReference>
<dbReference type="AlphaFoldDB" id="F8Q0R2"/>